<name>A0A7W6H8T5_9HYPH</name>
<accession>A0A7W6H8T5</accession>
<reference evidence="1 2" key="1">
    <citation type="submission" date="2020-08" db="EMBL/GenBank/DDBJ databases">
        <title>Genomic Encyclopedia of Type Strains, Phase IV (KMG-IV): sequencing the most valuable type-strain genomes for metagenomic binning, comparative biology and taxonomic classification.</title>
        <authorList>
            <person name="Goeker M."/>
        </authorList>
    </citation>
    <scope>NUCLEOTIDE SEQUENCE [LARGE SCALE GENOMIC DNA]</scope>
    <source>
        <strain evidence="1 2">DSM 102238</strain>
    </source>
</reference>
<gene>
    <name evidence="1" type="ORF">GGR04_004434</name>
</gene>
<organism evidence="1 2">
    <name type="scientific">Aureimonas pseudogalii</name>
    <dbReference type="NCBI Taxonomy" id="1744844"/>
    <lineage>
        <taxon>Bacteria</taxon>
        <taxon>Pseudomonadati</taxon>
        <taxon>Pseudomonadota</taxon>
        <taxon>Alphaproteobacteria</taxon>
        <taxon>Hyphomicrobiales</taxon>
        <taxon>Aurantimonadaceae</taxon>
        <taxon>Aureimonas</taxon>
    </lineage>
</organism>
<dbReference type="AlphaFoldDB" id="A0A7W6H8T5"/>
<dbReference type="Pfam" id="PF11154">
    <property type="entry name" value="DUF2934"/>
    <property type="match status" value="1"/>
</dbReference>
<evidence type="ECO:0008006" key="3">
    <source>
        <dbReference type="Google" id="ProtNLM"/>
    </source>
</evidence>
<protein>
    <recommendedName>
        <fullName evidence="3">DUF2934 domain-containing protein</fullName>
    </recommendedName>
</protein>
<dbReference type="InterPro" id="IPR021327">
    <property type="entry name" value="DUF2934"/>
</dbReference>
<evidence type="ECO:0000313" key="1">
    <source>
        <dbReference type="EMBL" id="MBB4000556.1"/>
    </source>
</evidence>
<proteinExistence type="predicted"/>
<comment type="caution">
    <text evidence="1">The sequence shown here is derived from an EMBL/GenBank/DDBJ whole genome shotgun (WGS) entry which is preliminary data.</text>
</comment>
<dbReference type="EMBL" id="JACIEK010000022">
    <property type="protein sequence ID" value="MBB4000556.1"/>
    <property type="molecule type" value="Genomic_DNA"/>
</dbReference>
<dbReference type="RefSeq" id="WP_183202449.1">
    <property type="nucleotide sequence ID" value="NZ_JACIEK010000022.1"/>
</dbReference>
<evidence type="ECO:0000313" key="2">
    <source>
        <dbReference type="Proteomes" id="UP000542776"/>
    </source>
</evidence>
<dbReference type="Proteomes" id="UP000542776">
    <property type="component" value="Unassembled WGS sequence"/>
</dbReference>
<sequence length="59" mass="6810">MNEFTDLTPTVRERAYYLWVEAGRPSGREHEFWAAAANEIEADGNAEVERQNSERIVAR</sequence>
<keyword evidence="2" id="KW-1185">Reference proteome</keyword>